<proteinExistence type="predicted"/>
<accession>A0A0E9MMX1</accession>
<name>A0A0E9MMX1_9SPHN</name>
<comment type="caution">
    <text evidence="2">The sequence shown here is derived from an EMBL/GenBank/DDBJ whole genome shotgun (WGS) entry which is preliminary data.</text>
</comment>
<evidence type="ECO:0000313" key="3">
    <source>
        <dbReference type="Proteomes" id="UP000033202"/>
    </source>
</evidence>
<protein>
    <recommendedName>
        <fullName evidence="4">Lipoprotein</fullName>
    </recommendedName>
</protein>
<feature type="signal peptide" evidence="1">
    <location>
        <begin position="1"/>
        <end position="25"/>
    </location>
</feature>
<dbReference type="EMBL" id="BBWU01000019">
    <property type="protein sequence ID" value="GAO38781.1"/>
    <property type="molecule type" value="Genomic_DNA"/>
</dbReference>
<keyword evidence="1" id="KW-0732">Signal</keyword>
<organism evidence="2 3">
    <name type="scientific">Sphingomonas changbaiensis NBRC 104936</name>
    <dbReference type="NCBI Taxonomy" id="1219043"/>
    <lineage>
        <taxon>Bacteria</taxon>
        <taxon>Pseudomonadati</taxon>
        <taxon>Pseudomonadota</taxon>
        <taxon>Alphaproteobacteria</taxon>
        <taxon>Sphingomonadales</taxon>
        <taxon>Sphingomonadaceae</taxon>
        <taxon>Sphingomonas</taxon>
    </lineage>
</organism>
<sequence length="143" mass="15246">MRAFLLVAAAAVSLSACMMSSNQQARTERNEAAAVLSADGQSYGDGARLTGAPQSCVPLTAIRNSRVLSNRVIDFGNGHRWSYRVVLPQDCPNLGFEQRFTYSTSLSQLCATDIITVLQSPGISRGASCGLAPFQPIELPPRG</sequence>
<dbReference type="AlphaFoldDB" id="A0A0E9MMX1"/>
<gene>
    <name evidence="2" type="ORF">SCH01S_19_00850</name>
</gene>
<evidence type="ECO:0008006" key="4">
    <source>
        <dbReference type="Google" id="ProtNLM"/>
    </source>
</evidence>
<reference evidence="2 3" key="1">
    <citation type="submission" date="2015-04" db="EMBL/GenBank/DDBJ databases">
        <title>Whole genome shotgun sequence of Sphingomonas changbaiensis NBRC 104936.</title>
        <authorList>
            <person name="Katano-Makiyama Y."/>
            <person name="Hosoyama A."/>
            <person name="Hashimoto M."/>
            <person name="Noguchi M."/>
            <person name="Tsuchikane K."/>
            <person name="Ohji S."/>
            <person name="Yamazoe A."/>
            <person name="Ichikawa N."/>
            <person name="Kimura A."/>
            <person name="Fujita N."/>
        </authorList>
    </citation>
    <scope>NUCLEOTIDE SEQUENCE [LARGE SCALE GENOMIC DNA]</scope>
    <source>
        <strain evidence="2 3">NBRC 104936</strain>
    </source>
</reference>
<dbReference type="Proteomes" id="UP000033202">
    <property type="component" value="Unassembled WGS sequence"/>
</dbReference>
<dbReference type="STRING" id="1219043.SCH01S_19_00850"/>
<dbReference type="RefSeq" id="WP_157032798.1">
    <property type="nucleotide sequence ID" value="NZ_BBWU01000019.1"/>
</dbReference>
<feature type="chain" id="PRO_5002429203" description="Lipoprotein" evidence="1">
    <location>
        <begin position="26"/>
        <end position="143"/>
    </location>
</feature>
<evidence type="ECO:0000256" key="1">
    <source>
        <dbReference type="SAM" id="SignalP"/>
    </source>
</evidence>
<keyword evidence="3" id="KW-1185">Reference proteome</keyword>
<dbReference type="PROSITE" id="PS51257">
    <property type="entry name" value="PROKAR_LIPOPROTEIN"/>
    <property type="match status" value="1"/>
</dbReference>
<evidence type="ECO:0000313" key="2">
    <source>
        <dbReference type="EMBL" id="GAO38781.1"/>
    </source>
</evidence>
<dbReference type="OrthoDB" id="7391925at2"/>